<evidence type="ECO:0000256" key="1">
    <source>
        <dbReference type="ARBA" id="ARBA00001947"/>
    </source>
</evidence>
<comment type="subcellular location">
    <subcellularLocation>
        <location evidence="2">Cell envelope</location>
    </subcellularLocation>
</comment>
<evidence type="ECO:0000256" key="5">
    <source>
        <dbReference type="ARBA" id="ARBA00022801"/>
    </source>
</evidence>
<dbReference type="AlphaFoldDB" id="A0A7L7L5F3"/>
<dbReference type="Pfam" id="PF01551">
    <property type="entry name" value="Peptidase_M23"/>
    <property type="match status" value="1"/>
</dbReference>
<dbReference type="PANTHER" id="PTHR21666">
    <property type="entry name" value="PEPTIDASE-RELATED"/>
    <property type="match status" value="1"/>
</dbReference>
<dbReference type="GO" id="GO:0004222">
    <property type="term" value="F:metalloendopeptidase activity"/>
    <property type="evidence" value="ECO:0007669"/>
    <property type="project" value="TreeGrafter"/>
</dbReference>
<dbReference type="RefSeq" id="WP_182415216.1">
    <property type="nucleotide sequence ID" value="NZ_CP055153.1"/>
</dbReference>
<dbReference type="KEGG" id="add:HUW48_08200"/>
<keyword evidence="6" id="KW-0862">Zinc</keyword>
<proteinExistence type="predicted"/>
<dbReference type="PANTHER" id="PTHR21666:SF288">
    <property type="entry name" value="CELL DIVISION PROTEIN YTFB"/>
    <property type="match status" value="1"/>
</dbReference>
<reference evidence="10 11" key="2">
    <citation type="submission" date="2020-08" db="EMBL/GenBank/DDBJ databases">
        <title>Adhaeribacter dokdonensis sp. nov., isolated from the rhizosphere of Elymus tsukushiensis, a plant native to the Dokdo Islands, Republic of Korea.</title>
        <authorList>
            <person name="Ghim S.Y."/>
        </authorList>
    </citation>
    <scope>NUCLEOTIDE SEQUENCE [LARGE SCALE GENOMIC DNA]</scope>
    <source>
        <strain evidence="10 11">KUDC8001</strain>
    </source>
</reference>
<evidence type="ECO:0000256" key="3">
    <source>
        <dbReference type="ARBA" id="ARBA00022670"/>
    </source>
</evidence>
<dbReference type="GO" id="GO:0046872">
    <property type="term" value="F:metal ion binding"/>
    <property type="evidence" value="ECO:0007669"/>
    <property type="project" value="UniProtKB-KW"/>
</dbReference>
<dbReference type="GO" id="GO:0030313">
    <property type="term" value="C:cell envelope"/>
    <property type="evidence" value="ECO:0007669"/>
    <property type="project" value="UniProtKB-SubCell"/>
</dbReference>
<dbReference type="Pfam" id="PF19425">
    <property type="entry name" value="Csd3_N2"/>
    <property type="match status" value="1"/>
</dbReference>
<accession>A0A7L7L5F3</accession>
<name>A0A7L7L5F3_9BACT</name>
<evidence type="ECO:0000259" key="8">
    <source>
        <dbReference type="Pfam" id="PF01551"/>
    </source>
</evidence>
<evidence type="ECO:0000256" key="2">
    <source>
        <dbReference type="ARBA" id="ARBA00004196"/>
    </source>
</evidence>
<evidence type="ECO:0000313" key="11">
    <source>
        <dbReference type="Proteomes" id="UP000514509"/>
    </source>
</evidence>
<dbReference type="Proteomes" id="UP000514509">
    <property type="component" value="Chromosome"/>
</dbReference>
<dbReference type="Gene3D" id="2.70.70.10">
    <property type="entry name" value="Glucose Permease (Domain IIA)"/>
    <property type="match status" value="1"/>
</dbReference>
<evidence type="ECO:0000313" key="10">
    <source>
        <dbReference type="EMBL" id="QMU28026.1"/>
    </source>
</evidence>
<evidence type="ECO:0000256" key="4">
    <source>
        <dbReference type="ARBA" id="ARBA00022723"/>
    </source>
</evidence>
<dbReference type="Gene3D" id="3.10.450.350">
    <property type="match status" value="1"/>
</dbReference>
<keyword evidence="4" id="KW-0479">Metal-binding</keyword>
<dbReference type="CDD" id="cd12797">
    <property type="entry name" value="M23_peptidase"/>
    <property type="match status" value="1"/>
</dbReference>
<evidence type="ECO:0000259" key="9">
    <source>
        <dbReference type="Pfam" id="PF19425"/>
    </source>
</evidence>
<dbReference type="InterPro" id="IPR016047">
    <property type="entry name" value="M23ase_b-sheet_dom"/>
</dbReference>
<dbReference type="SUPFAM" id="SSF51261">
    <property type="entry name" value="Duplicated hybrid motif"/>
    <property type="match status" value="1"/>
</dbReference>
<organism evidence="10 11">
    <name type="scientific">Adhaeribacter radiodurans</name>
    <dbReference type="NCBI Taxonomy" id="2745197"/>
    <lineage>
        <taxon>Bacteria</taxon>
        <taxon>Pseudomonadati</taxon>
        <taxon>Bacteroidota</taxon>
        <taxon>Cytophagia</taxon>
        <taxon>Cytophagales</taxon>
        <taxon>Hymenobacteraceae</taxon>
        <taxon>Adhaeribacter</taxon>
    </lineage>
</organism>
<dbReference type="InterPro" id="IPR045834">
    <property type="entry name" value="Csd3_N2"/>
</dbReference>
<evidence type="ECO:0000256" key="7">
    <source>
        <dbReference type="ARBA" id="ARBA00023049"/>
    </source>
</evidence>
<gene>
    <name evidence="10" type="ORF">HUW48_08200</name>
</gene>
<keyword evidence="5" id="KW-0378">Hydrolase</keyword>
<evidence type="ECO:0000256" key="6">
    <source>
        <dbReference type="ARBA" id="ARBA00022833"/>
    </source>
</evidence>
<keyword evidence="7" id="KW-0482">Metalloprotease</keyword>
<feature type="domain" description="M23ase beta-sheet core" evidence="8">
    <location>
        <begin position="293"/>
        <end position="388"/>
    </location>
</feature>
<dbReference type="GO" id="GO:0006508">
    <property type="term" value="P:proteolysis"/>
    <property type="evidence" value="ECO:0007669"/>
    <property type="project" value="UniProtKB-KW"/>
</dbReference>
<keyword evidence="11" id="KW-1185">Reference proteome</keyword>
<comment type="cofactor">
    <cofactor evidence="1">
        <name>Zn(2+)</name>
        <dbReference type="ChEBI" id="CHEBI:29105"/>
    </cofactor>
</comment>
<keyword evidence="3" id="KW-0645">Protease</keyword>
<dbReference type="InterPro" id="IPR050570">
    <property type="entry name" value="Cell_wall_metabolism_enzyme"/>
</dbReference>
<dbReference type="InterPro" id="IPR011055">
    <property type="entry name" value="Dup_hybrid_motif"/>
</dbReference>
<protein>
    <submittedName>
        <fullName evidence="10">Peptidoglycan DD-metalloendopeptidase family protein</fullName>
    </submittedName>
</protein>
<dbReference type="EMBL" id="CP055153">
    <property type="protein sequence ID" value="QMU28026.1"/>
    <property type="molecule type" value="Genomic_DNA"/>
</dbReference>
<sequence length="443" mass="49678">MFKRNKGLFILIALSFLIFISAAQTLNFDISRVLSGSQTTATPKLPVVQKEIKKLAPVVFGISTDSLTIVEGTINRGESISDILTKYNISPTMVHNLAQKAKPVFNVRRIQSRRHYVLLHSLDSAQTAQYFIYEPSSTEYVIYDLRGDLAVTRHEREIKVVERELAGEIKGSLYESVLAAGGSAQMVNQLADVYGWRLNLNQLQPGDQFKLIFEEKLVNNTTIGYGALKAAFFEHSGQPLYAIGFDQGKGITYFDQDGKSFKKAFLKEPLEYTRISSRYTMNRFHPVQKRFKAHLGTDFAAPRGTPIRSVGDGVILDAAYNFGNGYFVKIQHNKTFTTQYLHLSRFAKGIRRGRKVTQGQTIGYVGSTGLSTGPHLCYRLWKNGKQVDALRVKLPLADPINKKNQATFFANKELIIKRMEAMAITPTKSDLLASEKAETSRKS</sequence>
<reference evidence="10 11" key="1">
    <citation type="submission" date="2020-06" db="EMBL/GenBank/DDBJ databases">
        <authorList>
            <person name="Hwang Y.J."/>
        </authorList>
    </citation>
    <scope>NUCLEOTIDE SEQUENCE [LARGE SCALE GENOMIC DNA]</scope>
    <source>
        <strain evidence="10 11">KUDC8001</strain>
    </source>
</reference>
<feature type="domain" description="Csd3-like second N-terminal" evidence="9">
    <location>
        <begin position="162"/>
        <end position="279"/>
    </location>
</feature>